<keyword evidence="2" id="KW-1185">Reference proteome</keyword>
<proteinExistence type="predicted"/>
<comment type="caution">
    <text evidence="1">The sequence shown here is derived from an EMBL/GenBank/DDBJ whole genome shotgun (WGS) entry which is preliminary data.</text>
</comment>
<accession>A0ABD3GCN2</accession>
<dbReference type="AlphaFoldDB" id="A0ABD3GCN2"/>
<dbReference type="Proteomes" id="UP001633002">
    <property type="component" value="Unassembled WGS sequence"/>
</dbReference>
<name>A0ABD3GCN2_9MARC</name>
<reference evidence="1 2" key="1">
    <citation type="submission" date="2024-09" db="EMBL/GenBank/DDBJ databases">
        <title>Chromosome-scale assembly of Riccia sorocarpa.</title>
        <authorList>
            <person name="Paukszto L."/>
        </authorList>
    </citation>
    <scope>NUCLEOTIDE SEQUENCE [LARGE SCALE GENOMIC DNA]</scope>
    <source>
        <strain evidence="1">LP-2024</strain>
        <tissue evidence="1">Aerial parts of the thallus</tissue>
    </source>
</reference>
<evidence type="ECO:0000313" key="1">
    <source>
        <dbReference type="EMBL" id="KAL3676920.1"/>
    </source>
</evidence>
<protein>
    <submittedName>
        <fullName evidence="1">Uncharacterized protein</fullName>
    </submittedName>
</protein>
<sequence>MRLITRIMHGEEADWIQLLTALVQSSCSGWRDRAQEDFRIQEFLLLGPKPLWKTAKTVKWVLAGWYKAREKLRFIRQGSPIPYRLELWKLEILERKADARISKSAMNHWKTLRPIFRRCEIHTIQDLFMQNGRRRLLPGLDREIEQNGEALTHLENLERWLGQTVLTEGQLEESRGWTWMGDNGSIKSWAAPNSTWRRILAPRVDEEGWLHDKWPGSGSENEWHVRWRKLWNSPHSEKNKLWFWRLYRHAFQ</sequence>
<gene>
    <name evidence="1" type="ORF">R1sor_026868</name>
</gene>
<organism evidence="1 2">
    <name type="scientific">Riccia sorocarpa</name>
    <dbReference type="NCBI Taxonomy" id="122646"/>
    <lineage>
        <taxon>Eukaryota</taxon>
        <taxon>Viridiplantae</taxon>
        <taxon>Streptophyta</taxon>
        <taxon>Embryophyta</taxon>
        <taxon>Marchantiophyta</taxon>
        <taxon>Marchantiopsida</taxon>
        <taxon>Marchantiidae</taxon>
        <taxon>Marchantiales</taxon>
        <taxon>Ricciaceae</taxon>
        <taxon>Riccia</taxon>
    </lineage>
</organism>
<dbReference type="EMBL" id="JBJQOH010000008">
    <property type="protein sequence ID" value="KAL3676920.1"/>
    <property type="molecule type" value="Genomic_DNA"/>
</dbReference>
<evidence type="ECO:0000313" key="2">
    <source>
        <dbReference type="Proteomes" id="UP001633002"/>
    </source>
</evidence>